<feature type="chain" id="PRO_5035879208" description="Beta-lactamase class A catalytic domain-containing protein" evidence="1">
    <location>
        <begin position="21"/>
        <end position="479"/>
    </location>
</feature>
<evidence type="ECO:0000259" key="2">
    <source>
        <dbReference type="Pfam" id="PF13354"/>
    </source>
</evidence>
<dbReference type="OMA" id="YNKHVLQ"/>
<reference evidence="3" key="1">
    <citation type="submission" date="2021-01" db="EMBL/GenBank/DDBJ databases">
        <authorList>
            <consortium name="Genoscope - CEA"/>
            <person name="William W."/>
        </authorList>
    </citation>
    <scope>NUCLEOTIDE SEQUENCE</scope>
</reference>
<dbReference type="GO" id="GO:0046677">
    <property type="term" value="P:response to antibiotic"/>
    <property type="evidence" value="ECO:0007669"/>
    <property type="project" value="InterPro"/>
</dbReference>
<dbReference type="InterPro" id="IPR000871">
    <property type="entry name" value="Beta-lactam_class-A"/>
</dbReference>
<comment type="caution">
    <text evidence="3">The sequence shown here is derived from an EMBL/GenBank/DDBJ whole genome shotgun (WGS) entry which is preliminary data.</text>
</comment>
<proteinExistence type="predicted"/>
<feature type="signal peptide" evidence="1">
    <location>
        <begin position="1"/>
        <end position="20"/>
    </location>
</feature>
<feature type="domain" description="Beta-lactamase class A catalytic" evidence="2">
    <location>
        <begin position="148"/>
        <end position="356"/>
    </location>
</feature>
<name>A0A8S1M3J1_PARPR</name>
<dbReference type="InterPro" id="IPR045155">
    <property type="entry name" value="Beta-lactam_cat"/>
</dbReference>
<dbReference type="PANTHER" id="PTHR35333:SF3">
    <property type="entry name" value="BETA-LACTAMASE-TYPE TRANSPEPTIDASE FOLD CONTAINING PROTEIN"/>
    <property type="match status" value="1"/>
</dbReference>
<dbReference type="Pfam" id="PF13354">
    <property type="entry name" value="Beta-lactamase2"/>
    <property type="match status" value="1"/>
</dbReference>
<keyword evidence="4" id="KW-1185">Reference proteome</keyword>
<dbReference type="AlphaFoldDB" id="A0A8S1M3J1"/>
<protein>
    <recommendedName>
        <fullName evidence="2">Beta-lactamase class A catalytic domain-containing protein</fullName>
    </recommendedName>
</protein>
<evidence type="ECO:0000313" key="3">
    <source>
        <dbReference type="EMBL" id="CAD8072421.1"/>
    </source>
</evidence>
<dbReference type="EMBL" id="CAJJDM010000049">
    <property type="protein sequence ID" value="CAD8072421.1"/>
    <property type="molecule type" value="Genomic_DNA"/>
</dbReference>
<dbReference type="GO" id="GO:0030655">
    <property type="term" value="P:beta-lactam antibiotic catabolic process"/>
    <property type="evidence" value="ECO:0007669"/>
    <property type="project" value="InterPro"/>
</dbReference>
<organism evidence="3 4">
    <name type="scientific">Paramecium primaurelia</name>
    <dbReference type="NCBI Taxonomy" id="5886"/>
    <lineage>
        <taxon>Eukaryota</taxon>
        <taxon>Sar</taxon>
        <taxon>Alveolata</taxon>
        <taxon>Ciliophora</taxon>
        <taxon>Intramacronucleata</taxon>
        <taxon>Oligohymenophorea</taxon>
        <taxon>Peniculida</taxon>
        <taxon>Parameciidae</taxon>
        <taxon>Paramecium</taxon>
    </lineage>
</organism>
<accession>A0A8S1M3J1</accession>
<dbReference type="PANTHER" id="PTHR35333">
    <property type="entry name" value="BETA-LACTAMASE"/>
    <property type="match status" value="1"/>
</dbReference>
<dbReference type="Proteomes" id="UP000688137">
    <property type="component" value="Unassembled WGS sequence"/>
</dbReference>
<evidence type="ECO:0000313" key="4">
    <source>
        <dbReference type="Proteomes" id="UP000688137"/>
    </source>
</evidence>
<sequence>MIKLHKQILIRIVIPTVTFCTFIPNDESNIEHFHSIKSSFNQNKFEYIYNQLSSQVQNQLNYNEFKETLQTIKQRTGPIQYWSYSTPNPIYPTVIVAFQNNLAPGLITWQYEDTKFKSFIINDYSQPSFLEFIMNNPKRTAMTIIADDQPLLKYHGNRFQDLMSVFKIPIAIEFSRQVSQGLIDPDKWISIQELSKFYIEGFDISHQLFLENWEKMGKIQDGKVKLIEIANGMIALSSNANTEFLQTLLTLELIQKTINKLKLKQTTSYYLNSFLLSFINNKNLIRDQYITEIKSYTEESIKYKSNEIHNLLIQNGQEAQDLLKRGKELLDGEVLSIQAQLFTKSTTNSYAKMLNKLNKQTIFDQQFYKVFYPLIGYVSLQNPALANIYKHVGIKGGSSAYYKQKECVLSLAYFYELKKKNSFNKVSIALFTENLDYETEYVPLISQFNYFTGLLGLNQDYLLAIANQLQRKRSNKKQQ</sequence>
<dbReference type="GO" id="GO:0008800">
    <property type="term" value="F:beta-lactamase activity"/>
    <property type="evidence" value="ECO:0007669"/>
    <property type="project" value="InterPro"/>
</dbReference>
<evidence type="ECO:0000256" key="1">
    <source>
        <dbReference type="SAM" id="SignalP"/>
    </source>
</evidence>
<gene>
    <name evidence="3" type="ORF">PPRIM_AZ9-3.1.T0490119</name>
</gene>
<keyword evidence="1" id="KW-0732">Signal</keyword>